<dbReference type="Gene3D" id="2.60.40.10">
    <property type="entry name" value="Immunoglobulins"/>
    <property type="match status" value="1"/>
</dbReference>
<dbReference type="Gene3D" id="1.20.50.40">
    <property type="match status" value="1"/>
</dbReference>
<name>A0ABR7EXP8_9FIRM</name>
<gene>
    <name evidence="3" type="ORF">H8S07_12860</name>
</gene>
<dbReference type="InterPro" id="IPR003961">
    <property type="entry name" value="FN3_dom"/>
</dbReference>
<reference evidence="3 4" key="1">
    <citation type="submission" date="2020-08" db="EMBL/GenBank/DDBJ databases">
        <title>Genome public.</title>
        <authorList>
            <person name="Liu C."/>
            <person name="Sun Q."/>
        </authorList>
    </citation>
    <scope>NUCLEOTIDE SEQUENCE [LARGE SCALE GENOMIC DNA]</scope>
    <source>
        <strain evidence="3 4">NSJ-36</strain>
    </source>
</reference>
<organism evidence="3 4">
    <name type="scientific">Dorea hominis</name>
    <dbReference type="NCBI Taxonomy" id="2763040"/>
    <lineage>
        <taxon>Bacteria</taxon>
        <taxon>Bacillati</taxon>
        <taxon>Bacillota</taxon>
        <taxon>Clostridia</taxon>
        <taxon>Lachnospirales</taxon>
        <taxon>Lachnospiraceae</taxon>
        <taxon>Dorea</taxon>
    </lineage>
</organism>
<keyword evidence="4" id="KW-1185">Reference proteome</keyword>
<comment type="caution">
    <text evidence="3">The sequence shown here is derived from an EMBL/GenBank/DDBJ whole genome shotgun (WGS) entry which is preliminary data.</text>
</comment>
<dbReference type="PROSITE" id="PS50853">
    <property type="entry name" value="FN3"/>
    <property type="match status" value="1"/>
</dbReference>
<dbReference type="SUPFAM" id="SSF49265">
    <property type="entry name" value="Fibronectin type III"/>
    <property type="match status" value="1"/>
</dbReference>
<evidence type="ECO:0000256" key="1">
    <source>
        <dbReference type="SAM" id="SignalP"/>
    </source>
</evidence>
<dbReference type="InterPro" id="IPR013783">
    <property type="entry name" value="Ig-like_fold"/>
</dbReference>
<sequence>MRKKRIILKRSISALVIGAVTISILAGATSASSSVNADDATASVAVFENLLNDRSFVVDTFTQDTMPESNPYGRLDGVANTDYLSTDFLKQYENDPIFKSGVSLYYRMNHTGETISEIPSVLLDVFATDADWTKFCAGAKSKNYDSLLTSIYQNDYKSVSGNSIGSEEEGMQTLRAYSDLLDNSKTKDASKWLNDYLGAITDVNDIDKYNYLLKNTELYDENLTKYVSNVKKTLLQASKNSDGKKEMKDFSDLYEAQFYADYGAGDIPHKWDDQYKTMQIDKYGSKIKKIAKSVKTVISTGVSTVNNIVMMENLYRNQESMHDTLVRVRSNATKNNDNTFIRASSSYLSLLESDELGDNVIRSAALKSIYDYGSDELGKYVWDTAKGGARDEAAIMVARKTGMDTLSSKMAVSAAVGRANAILAVGKDLINYGTGFDDVCEKIYLMKYLQEIKQYAVDAFNDDKNNYNKYKSQADMKNMDIWASAAIDDLQFIKRIVLLQNDLGYQTANAQIGSKYGEILSWIDGCNDAAGLEARYTNLQNALVDTTINPVSTNPISVDEGCTLQIIHSTDSDLQTYAVYTNRSGQKCSIAEFENVMLAGIRINGGTLKISDQSKEEMKFNGLFVTDKAGNLEITGNGGEIYVGRLDINGFLQINDKCSKKINVASNLNIRNYVSIKNMDIHVAGNCNVAGSLEFASSELVVDGNMEADNGYLQMQDTEDKLLVKGNLTLGETYGSSKGECLTNGTVEVKGDFTSNYKETGSNWYGYYETNMHKTIFSGEKTQKISFKEPSQVNGFNDNLELQNNNINFVTPLYSLTVNNDMTISKTEDLQIVTQLIINNGSFVTTGNVEANMLNINNTKENQIQGNLNMTGTVVFKKGSLEVGGNAKFDNGYLQMKDTEDKLVVKGNMTLGETYGGSESDCLTNGTVEVKGDFTSNYKETGSNWYGYYETNTHKTIFSGEKTQKISFKEASQVNGFSDKLELQNNDINFATPIYNVKINQDTQLTNTEKLMITGTLNTGGYKFATTGNIDAERLDMGGAGVEIAGDVAVRTMNVSGSDNLIKGNLMVNGGGAAFKQGSLEVGGNAEFNNGFLQMQDTEDKLLVKGNLALGETYGSSKGECLTNGTVEVKGDFTSNYKETGSNWYGYYETNMHKTIFSGEKTQKISFKEPSRVNGFSENLELQNTDINFATPLYSLTLNQDTVLIHTNLLKINEFLNLNGHKLATTGKTECSNVAENGGTLEENPKFGHNYYNQLKPADLKDHDIKYADEAWVCTSCGKIFTDAEGIVEYDPDPCKDGHTIVIDQGKAATCTTDGLTEGKHCSVCKTVLVPQEVIPASHNWEENFTIDKEPSCTTEGRKSIHCKKCGETKDEQVIPATGHDFTEWETIEETSCTKEGITQRRCKICGFTETKKLDKKAHEWGTEYTVDQPATFAADGSKSIHCKNCETISEAIAIPRINSVKISATAYTYSGGVKTPSVTVKDANGNALHNKTDYIVQYASGRKNVGTYKVIVTFKDNYSGKKTLSFTIDPKGTTISSLSKSKKAFTAKWKKQSAQTSGYQLLYSTNSKFKSRNKYVTVSSYKTTSKTIKKLAAKKKYYVKIRTYRSVSGKKYYSGWSAAKTVVTK</sequence>
<feature type="domain" description="Fibronectin type-III" evidence="2">
    <location>
        <begin position="1530"/>
        <end position="1626"/>
    </location>
</feature>
<dbReference type="Proteomes" id="UP000647235">
    <property type="component" value="Unassembled WGS sequence"/>
</dbReference>
<accession>A0ABR7EXP8</accession>
<evidence type="ECO:0000259" key="2">
    <source>
        <dbReference type="PROSITE" id="PS50853"/>
    </source>
</evidence>
<dbReference type="InterPro" id="IPR036116">
    <property type="entry name" value="FN3_sf"/>
</dbReference>
<keyword evidence="1" id="KW-0732">Signal</keyword>
<proteinExistence type="predicted"/>
<feature type="signal peptide" evidence="1">
    <location>
        <begin position="1"/>
        <end position="37"/>
    </location>
</feature>
<dbReference type="RefSeq" id="WP_186856153.1">
    <property type="nucleotide sequence ID" value="NZ_JACOOY010000020.1"/>
</dbReference>
<dbReference type="EMBL" id="JACOOY010000020">
    <property type="protein sequence ID" value="MBC5666128.1"/>
    <property type="molecule type" value="Genomic_DNA"/>
</dbReference>
<evidence type="ECO:0000313" key="3">
    <source>
        <dbReference type="EMBL" id="MBC5666128.1"/>
    </source>
</evidence>
<protein>
    <recommendedName>
        <fullName evidence="2">Fibronectin type-III domain-containing protein</fullName>
    </recommendedName>
</protein>
<evidence type="ECO:0000313" key="4">
    <source>
        <dbReference type="Proteomes" id="UP000647235"/>
    </source>
</evidence>
<feature type="chain" id="PRO_5047169881" description="Fibronectin type-III domain-containing protein" evidence="1">
    <location>
        <begin position="38"/>
        <end position="1626"/>
    </location>
</feature>